<evidence type="ECO:0008006" key="4">
    <source>
        <dbReference type="Google" id="ProtNLM"/>
    </source>
</evidence>
<dbReference type="AlphaFoldDB" id="A0A7X3MLK2"/>
<dbReference type="PROSITE" id="PS51257">
    <property type="entry name" value="PROKAR_LIPOPROTEIN"/>
    <property type="match status" value="1"/>
</dbReference>
<dbReference type="Proteomes" id="UP000460412">
    <property type="component" value="Unassembled WGS sequence"/>
</dbReference>
<reference evidence="2 3" key="1">
    <citation type="submission" date="2019-12" db="EMBL/GenBank/DDBJ databases">
        <title>Sporaefaciens musculi gen. nov., sp. nov., a novel bacterium isolated from the caecum of an obese mouse.</title>
        <authorList>
            <person name="Rasmussen T.S."/>
            <person name="Streidl T."/>
            <person name="Hitch T.C.A."/>
            <person name="Wortmann E."/>
            <person name="Deptula P."/>
            <person name="Hansen M."/>
            <person name="Nielsen D.S."/>
            <person name="Clavel T."/>
            <person name="Vogensen F.K."/>
        </authorList>
    </citation>
    <scope>NUCLEOTIDE SEQUENCE [LARGE SCALE GENOMIC DNA]</scope>
    <source>
        <strain evidence="2 3">WCA-9-b2</strain>
    </source>
</reference>
<evidence type="ECO:0000256" key="1">
    <source>
        <dbReference type="SAM" id="SignalP"/>
    </source>
</evidence>
<gene>
    <name evidence="2" type="ORF">GN277_25435</name>
</gene>
<comment type="caution">
    <text evidence="2">The sequence shown here is derived from an EMBL/GenBank/DDBJ whole genome shotgun (WGS) entry which is preliminary data.</text>
</comment>
<feature type="signal peptide" evidence="1">
    <location>
        <begin position="1"/>
        <end position="25"/>
    </location>
</feature>
<sequence length="377" mass="42054">MKKSIIAGLALLCVCMIILGGCSSAPETKTFSFESPQKITVTSISGEKKEVTDEDIMQQITDNITSIQFERGESSEDTNGFGSMISWYDTNGDVMETISVMSNDTIIYNSYFWTAMNGSIDIEVINDVLSTILEANQAGEEDWEDKALLEEYAAYGIEKEDNFYYYQGELVYIIKDERPDSSVYRLNTDSKGAVSIKVIRNAGGEITSVTYMTEEEVAKALPRILGGASHLDGASMEEAEYSDINAEELADTFGIMVSLPENTTWITDSEYCLVDENNLKITYHDTVADADCTLLVAKNENLNLPDNEYDETLNESWEGKTISGQNIVVKVQHGKNDENMVLATWEYNEYRFAIIGEVKEISESIPKVALSIIYKLD</sequence>
<accession>A0A7X3MLK2</accession>
<dbReference type="RefSeq" id="WP_159755357.1">
    <property type="nucleotide sequence ID" value="NZ_WUQX01000001.1"/>
</dbReference>
<dbReference type="EMBL" id="WUQX01000001">
    <property type="protein sequence ID" value="MXP78562.1"/>
    <property type="molecule type" value="Genomic_DNA"/>
</dbReference>
<evidence type="ECO:0000313" key="2">
    <source>
        <dbReference type="EMBL" id="MXP78562.1"/>
    </source>
</evidence>
<proteinExistence type="predicted"/>
<keyword evidence="1" id="KW-0732">Signal</keyword>
<feature type="chain" id="PRO_5031397087" description="DUF4367 domain-containing protein" evidence="1">
    <location>
        <begin position="26"/>
        <end position="377"/>
    </location>
</feature>
<name>A0A7X3MLK2_9FIRM</name>
<keyword evidence="3" id="KW-1185">Reference proteome</keyword>
<organism evidence="2 3">
    <name type="scientific">Sporofaciens musculi</name>
    <dbReference type="NCBI Taxonomy" id="2681861"/>
    <lineage>
        <taxon>Bacteria</taxon>
        <taxon>Bacillati</taxon>
        <taxon>Bacillota</taxon>
        <taxon>Clostridia</taxon>
        <taxon>Lachnospirales</taxon>
        <taxon>Lachnospiraceae</taxon>
        <taxon>Sporofaciens</taxon>
    </lineage>
</organism>
<protein>
    <recommendedName>
        <fullName evidence="4">DUF4367 domain-containing protein</fullName>
    </recommendedName>
</protein>
<evidence type="ECO:0000313" key="3">
    <source>
        <dbReference type="Proteomes" id="UP000460412"/>
    </source>
</evidence>